<keyword evidence="10" id="KW-1185">Reference proteome</keyword>
<keyword evidence="4 7" id="KW-0862">Zinc</keyword>
<dbReference type="InterPro" id="IPR036291">
    <property type="entry name" value="NAD(P)-bd_dom_sf"/>
</dbReference>
<dbReference type="InterPro" id="IPR013154">
    <property type="entry name" value="ADH-like_N"/>
</dbReference>
<dbReference type="GO" id="GO:0008270">
    <property type="term" value="F:zinc ion binding"/>
    <property type="evidence" value="ECO:0007669"/>
    <property type="project" value="InterPro"/>
</dbReference>
<dbReference type="InterPro" id="IPR013149">
    <property type="entry name" value="ADH-like_C"/>
</dbReference>
<name>A0AAW0QAV6_9PEZI</name>
<keyword evidence="5" id="KW-0560">Oxidoreductase</keyword>
<dbReference type="InterPro" id="IPR011032">
    <property type="entry name" value="GroES-like_sf"/>
</dbReference>
<reference evidence="9 10" key="1">
    <citation type="submission" date="2023-01" db="EMBL/GenBank/DDBJ databases">
        <title>Analysis of 21 Apiospora genomes using comparative genomics revels a genus with tremendous synthesis potential of carbohydrate active enzymes and secondary metabolites.</title>
        <authorList>
            <person name="Sorensen T."/>
        </authorList>
    </citation>
    <scope>NUCLEOTIDE SEQUENCE [LARGE SCALE GENOMIC DNA]</scope>
    <source>
        <strain evidence="9 10">CBS 117206</strain>
    </source>
</reference>
<proteinExistence type="inferred from homology"/>
<protein>
    <submittedName>
        <fullName evidence="9">Alcohol dehydrogenase II</fullName>
    </submittedName>
</protein>
<sequence>MASTIDDSNLPKTHKACVYDKPGSCSIAIRHVETPEPGPGEVLVRLTHSGVCHSDYGIMMNTWAHLPAPTEEGQVGGHEGVGFVAKLGDGSERAGVKVGDRVGIKWVSAACLACPPCLEGMDGVCFNQKISGYFTPGTFQQYAIGPANYVTPVPDSLPGDLAAPMLCAGVTTYAALKKSGANSGHWVVIAGAGGGLGTVAVSLGAKAMGYRVIGIDTLSKKDVILDSGAEHFIDVMAYDDDGIANRVRELTGHGAKAVIVCTQSNEAYGQALGMLGFGGIVVCVGMPEGDPKPIARSYPAAMVAKQSSIVGSAVGNRREAAEVLDFATRGLVKFPVKTVGMDELQSVFEGMAKGEIRGRVVLDLSK</sequence>
<feature type="domain" description="Enoyl reductase (ER)" evidence="8">
    <location>
        <begin position="23"/>
        <end position="362"/>
    </location>
</feature>
<dbReference type="SUPFAM" id="SSF50129">
    <property type="entry name" value="GroES-like"/>
    <property type="match status" value="1"/>
</dbReference>
<comment type="similarity">
    <text evidence="2 7">Belongs to the zinc-containing alcohol dehydrogenase family.</text>
</comment>
<evidence type="ECO:0000256" key="2">
    <source>
        <dbReference type="ARBA" id="ARBA00008072"/>
    </source>
</evidence>
<dbReference type="Gene3D" id="3.90.180.10">
    <property type="entry name" value="Medium-chain alcohol dehydrogenases, catalytic domain"/>
    <property type="match status" value="1"/>
</dbReference>
<dbReference type="Pfam" id="PF00107">
    <property type="entry name" value="ADH_zinc_N"/>
    <property type="match status" value="1"/>
</dbReference>
<gene>
    <name evidence="9" type="ORF">PG999_013279</name>
</gene>
<dbReference type="Proteomes" id="UP001392437">
    <property type="component" value="Unassembled WGS sequence"/>
</dbReference>
<evidence type="ECO:0000313" key="9">
    <source>
        <dbReference type="EMBL" id="KAK8097335.1"/>
    </source>
</evidence>
<evidence type="ECO:0000313" key="10">
    <source>
        <dbReference type="Proteomes" id="UP001392437"/>
    </source>
</evidence>
<keyword evidence="6" id="KW-0520">NAD</keyword>
<dbReference type="GO" id="GO:0005737">
    <property type="term" value="C:cytoplasm"/>
    <property type="evidence" value="ECO:0007669"/>
    <property type="project" value="TreeGrafter"/>
</dbReference>
<dbReference type="InterPro" id="IPR020843">
    <property type="entry name" value="ER"/>
</dbReference>
<comment type="caution">
    <text evidence="9">The sequence shown here is derived from an EMBL/GenBank/DDBJ whole genome shotgun (WGS) entry which is preliminary data.</text>
</comment>
<dbReference type="AlphaFoldDB" id="A0AAW0QAV6"/>
<evidence type="ECO:0000256" key="7">
    <source>
        <dbReference type="RuleBase" id="RU361277"/>
    </source>
</evidence>
<evidence type="ECO:0000256" key="5">
    <source>
        <dbReference type="ARBA" id="ARBA00023002"/>
    </source>
</evidence>
<accession>A0AAW0QAV6</accession>
<evidence type="ECO:0000256" key="3">
    <source>
        <dbReference type="ARBA" id="ARBA00022723"/>
    </source>
</evidence>
<dbReference type="CDD" id="cd08297">
    <property type="entry name" value="CAD3"/>
    <property type="match status" value="1"/>
</dbReference>
<comment type="cofactor">
    <cofactor evidence="1 7">
        <name>Zn(2+)</name>
        <dbReference type="ChEBI" id="CHEBI:29105"/>
    </cofactor>
</comment>
<organism evidence="9 10">
    <name type="scientific">Apiospora kogelbergensis</name>
    <dbReference type="NCBI Taxonomy" id="1337665"/>
    <lineage>
        <taxon>Eukaryota</taxon>
        <taxon>Fungi</taxon>
        <taxon>Dikarya</taxon>
        <taxon>Ascomycota</taxon>
        <taxon>Pezizomycotina</taxon>
        <taxon>Sordariomycetes</taxon>
        <taxon>Xylariomycetidae</taxon>
        <taxon>Amphisphaeriales</taxon>
        <taxon>Apiosporaceae</taxon>
        <taxon>Apiospora</taxon>
    </lineage>
</organism>
<dbReference type="EMBL" id="JAQQWP010000010">
    <property type="protein sequence ID" value="KAK8097335.1"/>
    <property type="molecule type" value="Genomic_DNA"/>
</dbReference>
<dbReference type="FunFam" id="3.40.50.720:FF:000039">
    <property type="entry name" value="Alcohol dehydrogenase AdhP"/>
    <property type="match status" value="1"/>
</dbReference>
<evidence type="ECO:0000256" key="1">
    <source>
        <dbReference type="ARBA" id="ARBA00001947"/>
    </source>
</evidence>
<evidence type="ECO:0000256" key="4">
    <source>
        <dbReference type="ARBA" id="ARBA00022833"/>
    </source>
</evidence>
<dbReference type="Pfam" id="PF08240">
    <property type="entry name" value="ADH_N"/>
    <property type="match status" value="1"/>
</dbReference>
<dbReference type="InterPro" id="IPR002328">
    <property type="entry name" value="ADH_Zn_CS"/>
</dbReference>
<dbReference type="SUPFAM" id="SSF51735">
    <property type="entry name" value="NAD(P)-binding Rossmann-fold domains"/>
    <property type="match status" value="1"/>
</dbReference>
<dbReference type="PROSITE" id="PS00059">
    <property type="entry name" value="ADH_ZINC"/>
    <property type="match status" value="1"/>
</dbReference>
<evidence type="ECO:0000256" key="6">
    <source>
        <dbReference type="ARBA" id="ARBA00023027"/>
    </source>
</evidence>
<dbReference type="PANTHER" id="PTHR42940:SF5">
    <property type="entry name" value="ALCOHOL DEHYDROGENASE 2"/>
    <property type="match status" value="1"/>
</dbReference>
<dbReference type="GO" id="GO:0004022">
    <property type="term" value="F:alcohol dehydrogenase (NAD+) activity"/>
    <property type="evidence" value="ECO:0007669"/>
    <property type="project" value="TreeGrafter"/>
</dbReference>
<dbReference type="SMART" id="SM00829">
    <property type="entry name" value="PKS_ER"/>
    <property type="match status" value="1"/>
</dbReference>
<dbReference type="Gene3D" id="3.40.50.720">
    <property type="entry name" value="NAD(P)-binding Rossmann-like Domain"/>
    <property type="match status" value="1"/>
</dbReference>
<dbReference type="PANTHER" id="PTHR42940">
    <property type="entry name" value="ALCOHOL DEHYDROGENASE 1-RELATED"/>
    <property type="match status" value="1"/>
</dbReference>
<keyword evidence="3 7" id="KW-0479">Metal-binding</keyword>
<evidence type="ECO:0000259" key="8">
    <source>
        <dbReference type="SMART" id="SM00829"/>
    </source>
</evidence>